<evidence type="ECO:0000313" key="1">
    <source>
        <dbReference type="EMBL" id="SVD94436.1"/>
    </source>
</evidence>
<feature type="non-terminal residue" evidence="1">
    <location>
        <position position="247"/>
    </location>
</feature>
<organism evidence="1">
    <name type="scientific">marine metagenome</name>
    <dbReference type="NCBI Taxonomy" id="408172"/>
    <lineage>
        <taxon>unclassified sequences</taxon>
        <taxon>metagenomes</taxon>
        <taxon>ecological metagenomes</taxon>
    </lineage>
</organism>
<protein>
    <submittedName>
        <fullName evidence="1">Uncharacterized protein</fullName>
    </submittedName>
</protein>
<name>A0A382ZFY6_9ZZZZ</name>
<dbReference type="Gene3D" id="2.60.450.10">
    <property type="entry name" value="Lipopolysaccharide (LPS) transport protein A like domain"/>
    <property type="match status" value="1"/>
</dbReference>
<reference evidence="1" key="1">
    <citation type="submission" date="2018-05" db="EMBL/GenBank/DDBJ databases">
        <authorList>
            <person name="Lanie J.A."/>
            <person name="Ng W.-L."/>
            <person name="Kazmierczak K.M."/>
            <person name="Andrzejewski T.M."/>
            <person name="Davidsen T.M."/>
            <person name="Wayne K.J."/>
            <person name="Tettelin H."/>
            <person name="Glass J.I."/>
            <person name="Rusch D."/>
            <person name="Podicherti R."/>
            <person name="Tsui H.-C.T."/>
            <person name="Winkler M.E."/>
        </authorList>
    </citation>
    <scope>NUCLEOTIDE SEQUENCE</scope>
</reference>
<dbReference type="EMBL" id="UINC01183602">
    <property type="protein sequence ID" value="SVD94436.1"/>
    <property type="molecule type" value="Genomic_DNA"/>
</dbReference>
<proteinExistence type="predicted"/>
<sequence>MKNKKVLSFLFVIFCLLPINIVFGEEVIFETPEIETFENGNILKAYKGGKAVIDDSTEIIADKFEYNKTTKILTAEGNAQGIDHLNKVTIIGDKLIFNKTTFVYTAKGNSKVIDSLKKITIEADELKYNKQDSKYTANKNVKVDDDLNNVFTEAEKIIYIRNQEKIFTEGKTRIVIEKQYTINSKDVVWLRNKKEFSSEKFTTFEDTDNNFYTAEKFRYLAEKKLLRGNKASLKSKDQDQYFFEDVF</sequence>
<accession>A0A382ZFY6</accession>
<gene>
    <name evidence="1" type="ORF">METZ01_LOCUS447290</name>
</gene>
<dbReference type="AlphaFoldDB" id="A0A382ZFY6"/>